<evidence type="ECO:0000313" key="2">
    <source>
        <dbReference type="EMBL" id="GAA0578801.1"/>
    </source>
</evidence>
<dbReference type="Proteomes" id="UP001501588">
    <property type="component" value="Unassembled WGS sequence"/>
</dbReference>
<sequence>MARARRARAGAAPGFDPGKLAFLDETRAKAAMTRARGRAPRGGRLVRPVPYGRWRTTTFLRGLRTDGPVAPLVLDGATNGPAFLAWVGRMLAPALRPGGTVVADNLGSHKVAGVREAIEARGASLLRPPPHSPDLNPIEPAFSKLERLLRAAAARTAGALEAAIGAALRHFTPAECANHLRHCGYAQSGR</sequence>
<gene>
    <name evidence="2" type="ORF">GCM10009416_16590</name>
</gene>
<dbReference type="InterPro" id="IPR038717">
    <property type="entry name" value="Tc1-like_DDE_dom"/>
</dbReference>
<protein>
    <recommendedName>
        <fullName evidence="1">Tc1-like transposase DDE domain-containing protein</fullName>
    </recommendedName>
</protein>
<dbReference type="PANTHER" id="PTHR46564:SF1">
    <property type="entry name" value="TRANSPOSASE"/>
    <property type="match status" value="1"/>
</dbReference>
<proteinExistence type="predicted"/>
<keyword evidence="3" id="KW-1185">Reference proteome</keyword>
<dbReference type="PANTHER" id="PTHR46564">
    <property type="entry name" value="TRANSPOSASE"/>
    <property type="match status" value="1"/>
</dbReference>
<dbReference type="Gene3D" id="3.30.420.10">
    <property type="entry name" value="Ribonuclease H-like superfamily/Ribonuclease H"/>
    <property type="match status" value="1"/>
</dbReference>
<dbReference type="EMBL" id="BAAAFZ010000017">
    <property type="protein sequence ID" value="GAA0578801.1"/>
    <property type="molecule type" value="Genomic_DNA"/>
</dbReference>
<evidence type="ECO:0000259" key="1">
    <source>
        <dbReference type="Pfam" id="PF13358"/>
    </source>
</evidence>
<dbReference type="InterPro" id="IPR047655">
    <property type="entry name" value="Transpos_IS630-like"/>
</dbReference>
<dbReference type="InterPro" id="IPR036397">
    <property type="entry name" value="RNaseH_sf"/>
</dbReference>
<accession>A0ABP3Q4V4</accession>
<reference evidence="3" key="1">
    <citation type="journal article" date="2019" name="Int. J. Syst. Evol. Microbiol.">
        <title>The Global Catalogue of Microorganisms (GCM) 10K type strain sequencing project: providing services to taxonomists for standard genome sequencing and annotation.</title>
        <authorList>
            <consortium name="The Broad Institute Genomics Platform"/>
            <consortium name="The Broad Institute Genome Sequencing Center for Infectious Disease"/>
            <person name="Wu L."/>
            <person name="Ma J."/>
        </authorList>
    </citation>
    <scope>NUCLEOTIDE SEQUENCE [LARGE SCALE GENOMIC DNA]</scope>
    <source>
        <strain evidence="3">JCM 9933</strain>
    </source>
</reference>
<dbReference type="NCBIfam" id="NF033545">
    <property type="entry name" value="transpos_IS630"/>
    <property type="match status" value="1"/>
</dbReference>
<comment type="caution">
    <text evidence="2">The sequence shown here is derived from an EMBL/GenBank/DDBJ whole genome shotgun (WGS) entry which is preliminary data.</text>
</comment>
<organism evidence="2 3">
    <name type="scientific">Craurococcus roseus</name>
    <dbReference type="NCBI Taxonomy" id="77585"/>
    <lineage>
        <taxon>Bacteria</taxon>
        <taxon>Pseudomonadati</taxon>
        <taxon>Pseudomonadota</taxon>
        <taxon>Alphaproteobacteria</taxon>
        <taxon>Acetobacterales</taxon>
        <taxon>Acetobacteraceae</taxon>
        <taxon>Craurococcus</taxon>
    </lineage>
</organism>
<evidence type="ECO:0000313" key="3">
    <source>
        <dbReference type="Proteomes" id="UP001501588"/>
    </source>
</evidence>
<dbReference type="Pfam" id="PF13358">
    <property type="entry name" value="DDE_3"/>
    <property type="match status" value="1"/>
</dbReference>
<feature type="domain" description="Tc1-like transposase DDE" evidence="1">
    <location>
        <begin position="20"/>
        <end position="157"/>
    </location>
</feature>
<name>A0ABP3Q4V4_9PROT</name>